<keyword evidence="6" id="KW-0408">Iron</keyword>
<reference evidence="11" key="1">
    <citation type="submission" date="2016-10" db="EMBL/GenBank/DDBJ databases">
        <authorList>
            <person name="Varghese N."/>
            <person name="Submissions S."/>
        </authorList>
    </citation>
    <scope>NUCLEOTIDE SEQUENCE [LARGE SCALE GENOMIC DNA]</scope>
    <source>
        <strain evidence="11">DSM 13490</strain>
    </source>
</reference>
<comment type="similarity">
    <text evidence="2">Belongs to the AOR/FOR family.</text>
</comment>
<dbReference type="SMART" id="SM00790">
    <property type="entry name" value="AFOR_N"/>
    <property type="match status" value="1"/>
</dbReference>
<evidence type="ECO:0000256" key="8">
    <source>
        <dbReference type="ARBA" id="ARBA00049934"/>
    </source>
</evidence>
<evidence type="ECO:0000256" key="6">
    <source>
        <dbReference type="ARBA" id="ARBA00023004"/>
    </source>
</evidence>
<comment type="cofactor">
    <cofactor evidence="8">
        <name>tungstopterin</name>
        <dbReference type="ChEBI" id="CHEBI:30402"/>
    </cofactor>
</comment>
<comment type="cofactor">
    <cofactor evidence="1">
        <name>[4Fe-4S] cluster</name>
        <dbReference type="ChEBI" id="CHEBI:49883"/>
    </cofactor>
</comment>
<dbReference type="Pfam" id="PF01314">
    <property type="entry name" value="AFOR_C"/>
    <property type="match status" value="1"/>
</dbReference>
<dbReference type="Gene3D" id="3.60.9.10">
    <property type="entry name" value="Aldehyde ferredoxin oxidoreductase, N-terminal domain"/>
    <property type="match status" value="1"/>
</dbReference>
<dbReference type="GO" id="GO:0046872">
    <property type="term" value="F:metal ion binding"/>
    <property type="evidence" value="ECO:0007669"/>
    <property type="project" value="UniProtKB-KW"/>
</dbReference>
<evidence type="ECO:0000256" key="2">
    <source>
        <dbReference type="ARBA" id="ARBA00011032"/>
    </source>
</evidence>
<evidence type="ECO:0000313" key="10">
    <source>
        <dbReference type="EMBL" id="SDX69343.1"/>
    </source>
</evidence>
<sequence>MEQKWFPDAKVLEVDLSKGTIKSQVLPGEIYRLYPGGSALGTYLLLRTMKSKVDPLSEDNVITFSVSPLVGLPISGANRLSINTKSPLTGGIADSQSGGFFAAHLKSNGWDSIVVKGCSPKPVYLYVDGDHVELKDATSLWGKVTAEVERAIKDELRDNHVEIAQIGPAGEKKVRFACVINMANRANGRNGTGAVMGSKNLKAIVVKRKASQRPFDGDGFKSLVKRVTDALQDSEAHRSLHKYGTAGVLASFNNAGYLPSKNWTSGYLHDGFNISGQAMTKTILKREDTCFGCVVKCKRVVEVPGKIDSIYGGPEYESCAALGSYCGVTDLEAVAYANQLCNMYGMDTISCGATIAFAMECFESGIIDTVDTDGIELNFGNGSALVKMVEKIAKKEGFGGILAEGSARAAKVIGRGSEKLLVTVKGQEFPAHMPQWKAALGLVYAINSYSADHQSSEHDHILAADPTSSERNRLAKIGVWKGSKEFRSLDEEKVRFAFNTHCFYYLMNTLCLCQFIAGPGWQIIGPSEVVELCQSGIGWDTSVYELMLIGERQVNMMRFFNSREGFTKDNDTLPEKVFIPLSGGPSDGVHLDREEFKSALEMFYKVAQWDPSNGNPMEGALRRLSLGWLLS</sequence>
<dbReference type="InterPro" id="IPR013984">
    <property type="entry name" value="Ald_Fedxn_OxRdtase_dom2"/>
</dbReference>
<name>A0A1H3DS41_9BACT</name>
<dbReference type="Gene3D" id="1.10.569.10">
    <property type="entry name" value="Aldehyde Ferredoxin Oxidoreductase Protein, subunit A, domain 2"/>
    <property type="match status" value="1"/>
</dbReference>
<dbReference type="Pfam" id="PF02730">
    <property type="entry name" value="AFOR_N"/>
    <property type="match status" value="1"/>
</dbReference>
<dbReference type="SUPFAM" id="SSF48310">
    <property type="entry name" value="Aldehyde ferredoxin oxidoreductase, C-terminal domains"/>
    <property type="match status" value="1"/>
</dbReference>
<gene>
    <name evidence="10" type="ORF">SAMN03080603_00306</name>
</gene>
<dbReference type="EMBL" id="FNPD01000001">
    <property type="protein sequence ID" value="SDX69343.1"/>
    <property type="molecule type" value="Genomic_DNA"/>
</dbReference>
<dbReference type="InterPro" id="IPR051919">
    <property type="entry name" value="W-dependent_AOR"/>
</dbReference>
<evidence type="ECO:0000256" key="3">
    <source>
        <dbReference type="ARBA" id="ARBA00022485"/>
    </source>
</evidence>
<dbReference type="GO" id="GO:0051539">
    <property type="term" value="F:4 iron, 4 sulfur cluster binding"/>
    <property type="evidence" value="ECO:0007669"/>
    <property type="project" value="UniProtKB-KW"/>
</dbReference>
<organism evidence="10 11">
    <name type="scientific">Acetomicrobium thermoterrenum DSM 13490</name>
    <dbReference type="NCBI Taxonomy" id="1120987"/>
    <lineage>
        <taxon>Bacteria</taxon>
        <taxon>Thermotogati</taxon>
        <taxon>Synergistota</taxon>
        <taxon>Synergistia</taxon>
        <taxon>Synergistales</taxon>
        <taxon>Acetomicrobiaceae</taxon>
        <taxon>Acetomicrobium</taxon>
    </lineage>
</organism>
<keyword evidence="5" id="KW-0560">Oxidoreductase</keyword>
<dbReference type="GO" id="GO:0009055">
    <property type="term" value="F:electron transfer activity"/>
    <property type="evidence" value="ECO:0007669"/>
    <property type="project" value="InterPro"/>
</dbReference>
<dbReference type="InterPro" id="IPR036021">
    <property type="entry name" value="Tungsten_al_ferr_oxy-like_C"/>
</dbReference>
<keyword evidence="4" id="KW-0479">Metal-binding</keyword>
<feature type="domain" description="Aldehyde ferredoxin oxidoreductase N-terminal" evidence="9">
    <location>
        <begin position="10"/>
        <end position="210"/>
    </location>
</feature>
<dbReference type="InterPro" id="IPR036503">
    <property type="entry name" value="Ald_Fedxn_OxRdtase_N_sf"/>
</dbReference>
<evidence type="ECO:0000256" key="7">
    <source>
        <dbReference type="ARBA" id="ARBA00023014"/>
    </source>
</evidence>
<proteinExistence type="inferred from homology"/>
<dbReference type="GO" id="GO:0016625">
    <property type="term" value="F:oxidoreductase activity, acting on the aldehyde or oxo group of donors, iron-sulfur protein as acceptor"/>
    <property type="evidence" value="ECO:0007669"/>
    <property type="project" value="InterPro"/>
</dbReference>
<accession>A0A1H3DS41</accession>
<evidence type="ECO:0000256" key="5">
    <source>
        <dbReference type="ARBA" id="ARBA00023002"/>
    </source>
</evidence>
<dbReference type="InterPro" id="IPR001203">
    <property type="entry name" value="OxRdtase_Ald_Fedxn_C"/>
</dbReference>
<keyword evidence="11" id="KW-1185">Reference proteome</keyword>
<protein>
    <submittedName>
        <fullName evidence="10">Aldehyde:ferredoxin oxidoreductase</fullName>
    </submittedName>
</protein>
<keyword evidence="7" id="KW-0411">Iron-sulfur</keyword>
<evidence type="ECO:0000256" key="1">
    <source>
        <dbReference type="ARBA" id="ARBA00001966"/>
    </source>
</evidence>
<evidence type="ECO:0000313" key="11">
    <source>
        <dbReference type="Proteomes" id="UP000199266"/>
    </source>
</evidence>
<dbReference type="SUPFAM" id="SSF56228">
    <property type="entry name" value="Aldehyde ferredoxin oxidoreductase, N-terminal domain"/>
    <property type="match status" value="1"/>
</dbReference>
<dbReference type="PANTHER" id="PTHR30038">
    <property type="entry name" value="ALDEHYDE FERREDOXIN OXIDOREDUCTASE"/>
    <property type="match status" value="1"/>
</dbReference>
<dbReference type="Proteomes" id="UP000199266">
    <property type="component" value="Unassembled WGS sequence"/>
</dbReference>
<dbReference type="Gene3D" id="1.10.599.10">
    <property type="entry name" value="Aldehyde Ferredoxin Oxidoreductase Protein, subunit A, domain 3"/>
    <property type="match status" value="1"/>
</dbReference>
<dbReference type="InterPro" id="IPR013983">
    <property type="entry name" value="Ald_Fedxn_OxRdtase_N"/>
</dbReference>
<evidence type="ECO:0000256" key="4">
    <source>
        <dbReference type="ARBA" id="ARBA00022723"/>
    </source>
</evidence>
<dbReference type="InterPro" id="IPR013985">
    <property type="entry name" value="Ald_Fedxn_OxRdtase_dom3"/>
</dbReference>
<evidence type="ECO:0000259" key="9">
    <source>
        <dbReference type="SMART" id="SM00790"/>
    </source>
</evidence>
<dbReference type="AlphaFoldDB" id="A0A1H3DS41"/>
<keyword evidence="3" id="KW-0004">4Fe-4S</keyword>
<dbReference type="RefSeq" id="WP_091460046.1">
    <property type="nucleotide sequence ID" value="NZ_FNPD01000001.1"/>
</dbReference>
<dbReference type="PANTHER" id="PTHR30038:SF7">
    <property type="entry name" value="TUNGSTEN-CONTAINING GLYCERALDEHYDE-3-PHOSPHATE:FERREDOXIN OXIDOREDUCTASE"/>
    <property type="match status" value="1"/>
</dbReference>